<dbReference type="Pfam" id="PF17162">
    <property type="entry name" value="DUF5118"/>
    <property type="match status" value="1"/>
</dbReference>
<dbReference type="InterPro" id="IPR032534">
    <property type="entry name" value="EcxA_zinc-bd"/>
</dbReference>
<feature type="compositionally biased region" description="Low complexity" evidence="1">
    <location>
        <begin position="42"/>
        <end position="64"/>
    </location>
</feature>
<dbReference type="InterPro" id="IPR033413">
    <property type="entry name" value="DUF5117"/>
</dbReference>
<dbReference type="InterPro" id="IPR024079">
    <property type="entry name" value="MetalloPept_cat_dom_sf"/>
</dbReference>
<dbReference type="PANTHER" id="PTHR38478:SF1">
    <property type="entry name" value="ZINC DEPENDENT METALLOPROTEASE DOMAIN LIPOPROTEIN"/>
    <property type="match status" value="1"/>
</dbReference>
<gene>
    <name evidence="5" type="ORF">CLV31_102407</name>
</gene>
<dbReference type="Pfam" id="PF17148">
    <property type="entry name" value="DUF5117"/>
    <property type="match status" value="1"/>
</dbReference>
<evidence type="ECO:0000259" key="3">
    <source>
        <dbReference type="Pfam" id="PF17148"/>
    </source>
</evidence>
<evidence type="ECO:0000313" key="5">
    <source>
        <dbReference type="EMBL" id="PZV86507.1"/>
    </source>
</evidence>
<dbReference type="CDD" id="cd04276">
    <property type="entry name" value="ZnMc_MMP_like_2"/>
    <property type="match status" value="1"/>
</dbReference>
<feature type="domain" description="DUF5118" evidence="4">
    <location>
        <begin position="64"/>
        <end position="113"/>
    </location>
</feature>
<organism evidence="5 6">
    <name type="scientific">Algoriphagus aquaeductus</name>
    <dbReference type="NCBI Taxonomy" id="475299"/>
    <lineage>
        <taxon>Bacteria</taxon>
        <taxon>Pseudomonadati</taxon>
        <taxon>Bacteroidota</taxon>
        <taxon>Cytophagia</taxon>
        <taxon>Cytophagales</taxon>
        <taxon>Cyclobacteriaceae</taxon>
        <taxon>Algoriphagus</taxon>
    </lineage>
</organism>
<dbReference type="Proteomes" id="UP000248917">
    <property type="component" value="Unassembled WGS sequence"/>
</dbReference>
<dbReference type="EMBL" id="QKTX01000002">
    <property type="protein sequence ID" value="PZV86507.1"/>
    <property type="molecule type" value="Genomic_DNA"/>
</dbReference>
<dbReference type="AlphaFoldDB" id="A0A326S9H2"/>
<evidence type="ECO:0000259" key="2">
    <source>
        <dbReference type="Pfam" id="PF16313"/>
    </source>
</evidence>
<proteinExistence type="predicted"/>
<dbReference type="Gene3D" id="3.40.390.10">
    <property type="entry name" value="Collagenase (Catalytic Domain)"/>
    <property type="match status" value="1"/>
</dbReference>
<dbReference type="InterPro" id="IPR033428">
    <property type="entry name" value="DUF5118"/>
</dbReference>
<dbReference type="SUPFAM" id="SSF55486">
    <property type="entry name" value="Metalloproteases ('zincins'), catalytic domain"/>
    <property type="match status" value="1"/>
</dbReference>
<comment type="caution">
    <text evidence="5">The sequence shown here is derived from an EMBL/GenBank/DDBJ whole genome shotgun (WGS) entry which is preliminary data.</text>
</comment>
<name>A0A326S9H2_9BACT</name>
<dbReference type="InterPro" id="IPR034032">
    <property type="entry name" value="Zn_MMP-like_bac"/>
</dbReference>
<protein>
    <submittedName>
        <fullName evidence="5">Uncharacterized protein DUF5118</fullName>
    </submittedName>
</protein>
<dbReference type="GO" id="GO:0008237">
    <property type="term" value="F:metallopeptidase activity"/>
    <property type="evidence" value="ECO:0007669"/>
    <property type="project" value="InterPro"/>
</dbReference>
<dbReference type="Pfam" id="PF16313">
    <property type="entry name" value="DUF4953"/>
    <property type="match status" value="1"/>
</dbReference>
<sequence>MKAMNKTLPKLLRRTTFVLGLMGALLQAEDTFAQKKKKKGAETPAAAAPAPAARPQNNGPANGPKPYKEVITARAKSKAGLFKVHQIEDKYFYEIPDSLLGRDMLMVVRIAKTADGIGYGGENTTNLMVRWEKNQDDILLKVVSVNNYAADSLPISMAVKASNLEPILQKFAIKSRATDTTGIVIEATDLFTKDNQALGLQRNRRTQYRVTRLDNERSYIQHVHTYPINIEARYVLTYAASEPPSNSVTGLITLEMNASMILLPKEPMKQRLADQRVGWFARSYVDYGADEQRATSRRYLDRWRLEVKPEDEEKFKRGELVEPKQPIVYYIDPATPTKWVPFLKQGVEDWQKAFEAAGFKNAIIAKEAPSPQEEPTWSPEDARYSVIRYFASDIQNAYGPHVSDPRSGEIIESDIGWYHNVMNLLRNWFFIQTAAVNPDARSVKFDDEVMGRLIRFVSAHEVGHTLGLPHNFASSVAYPVEKLRDAAFTKEFGTAPSIMDYARFNYIAQPEDKGVSLMPDVGPYDKYAIMWGYKPILEAKTPEDELPILDQWILEKKGDPIYRYGRQGNSYDPTTQSEDLGDNAMLASDYGIKNLKRIMPNLIEWTTEKDKPYKGYADLEEMYGQVIGQFNRYMGHVRTNVGGVMEIYKSSGQGDAVYTHTSKEMQKSAVDFLNKHLFATPTWLMDDAIISRIGDFGALERIRGIQVTTLNGILEWGRLGRVIENEALNGNNAYKITELFDDLRKGIWTELASGRSIDVHRRALQRAHIERLELMLTGNEPQLPAQFRAFAGPQINASQSDIRPMARGELKTLQSQIRGAIGRTSDRMSKLHLEDALERINKILKETSGE</sequence>
<dbReference type="PANTHER" id="PTHR38478">
    <property type="entry name" value="PEPTIDASE M1A AND M12B"/>
    <property type="match status" value="1"/>
</dbReference>
<feature type="domain" description="EcxA zinc-binding" evidence="2">
    <location>
        <begin position="444"/>
        <end position="752"/>
    </location>
</feature>
<evidence type="ECO:0000256" key="1">
    <source>
        <dbReference type="SAM" id="MobiDB-lite"/>
    </source>
</evidence>
<feature type="domain" description="DUF5117" evidence="3">
    <location>
        <begin position="121"/>
        <end position="308"/>
    </location>
</feature>
<evidence type="ECO:0000313" key="6">
    <source>
        <dbReference type="Proteomes" id="UP000248917"/>
    </source>
</evidence>
<accession>A0A326S9H2</accession>
<reference evidence="5 6" key="1">
    <citation type="submission" date="2018-06" db="EMBL/GenBank/DDBJ databases">
        <title>Genomic Encyclopedia of Archaeal and Bacterial Type Strains, Phase II (KMG-II): from individual species to whole genera.</title>
        <authorList>
            <person name="Goeker M."/>
        </authorList>
    </citation>
    <scope>NUCLEOTIDE SEQUENCE [LARGE SCALE GENOMIC DNA]</scope>
    <source>
        <strain evidence="5 6">T4</strain>
    </source>
</reference>
<feature type="region of interest" description="Disordered" evidence="1">
    <location>
        <begin position="36"/>
        <end position="65"/>
    </location>
</feature>
<evidence type="ECO:0000259" key="4">
    <source>
        <dbReference type="Pfam" id="PF17162"/>
    </source>
</evidence>
<keyword evidence="6" id="KW-1185">Reference proteome</keyword>